<dbReference type="InterPro" id="IPR003598">
    <property type="entry name" value="Ig_sub2"/>
</dbReference>
<proteinExistence type="predicted"/>
<dbReference type="SMART" id="SM00409">
    <property type="entry name" value="IG"/>
    <property type="match status" value="2"/>
</dbReference>
<organism evidence="4 5">
    <name type="scientific">Caerostris extrusa</name>
    <name type="common">Bark spider</name>
    <name type="synonym">Caerostris bankana</name>
    <dbReference type="NCBI Taxonomy" id="172846"/>
    <lineage>
        <taxon>Eukaryota</taxon>
        <taxon>Metazoa</taxon>
        <taxon>Ecdysozoa</taxon>
        <taxon>Arthropoda</taxon>
        <taxon>Chelicerata</taxon>
        <taxon>Arachnida</taxon>
        <taxon>Araneae</taxon>
        <taxon>Araneomorphae</taxon>
        <taxon>Entelegynae</taxon>
        <taxon>Araneoidea</taxon>
        <taxon>Araneidae</taxon>
        <taxon>Caerostris</taxon>
    </lineage>
</organism>
<keyword evidence="5" id="KW-1185">Reference proteome</keyword>
<reference evidence="4 5" key="1">
    <citation type="submission" date="2021-06" db="EMBL/GenBank/DDBJ databases">
        <title>Caerostris extrusa draft genome.</title>
        <authorList>
            <person name="Kono N."/>
            <person name="Arakawa K."/>
        </authorList>
    </citation>
    <scope>NUCLEOTIDE SEQUENCE [LARGE SCALE GENOMIC DNA]</scope>
</reference>
<evidence type="ECO:0000259" key="3">
    <source>
        <dbReference type="PROSITE" id="PS50835"/>
    </source>
</evidence>
<dbReference type="InterPro" id="IPR013098">
    <property type="entry name" value="Ig_I-set"/>
</dbReference>
<evidence type="ECO:0000256" key="2">
    <source>
        <dbReference type="SAM" id="MobiDB-lite"/>
    </source>
</evidence>
<dbReference type="Proteomes" id="UP001054945">
    <property type="component" value="Unassembled WGS sequence"/>
</dbReference>
<protein>
    <submittedName>
        <fullName evidence="4">Roundabout homolog 2</fullName>
    </submittedName>
</protein>
<evidence type="ECO:0000256" key="1">
    <source>
        <dbReference type="ARBA" id="ARBA00023319"/>
    </source>
</evidence>
<evidence type="ECO:0000313" key="5">
    <source>
        <dbReference type="Proteomes" id="UP001054945"/>
    </source>
</evidence>
<dbReference type="Gene3D" id="2.60.40.10">
    <property type="entry name" value="Immunoglobulins"/>
    <property type="match status" value="2"/>
</dbReference>
<dbReference type="Pfam" id="PF07679">
    <property type="entry name" value="I-set"/>
    <property type="match status" value="1"/>
</dbReference>
<dbReference type="SUPFAM" id="SSF48726">
    <property type="entry name" value="Immunoglobulin"/>
    <property type="match status" value="2"/>
</dbReference>
<dbReference type="SMART" id="SM00408">
    <property type="entry name" value="IGc2"/>
    <property type="match status" value="2"/>
</dbReference>
<gene>
    <name evidence="4" type="primary">Robo2</name>
    <name evidence="4" type="ORF">CEXT_591691</name>
</gene>
<feature type="compositionally biased region" description="Basic and acidic residues" evidence="2">
    <location>
        <begin position="37"/>
        <end position="56"/>
    </location>
</feature>
<comment type="caution">
    <text evidence="4">The sequence shown here is derived from an EMBL/GenBank/DDBJ whole genome shotgun (WGS) entry which is preliminary data.</text>
</comment>
<dbReference type="GO" id="GO:0007156">
    <property type="term" value="P:homophilic cell adhesion via plasma membrane adhesion molecules"/>
    <property type="evidence" value="ECO:0007669"/>
    <property type="project" value="TreeGrafter"/>
</dbReference>
<feature type="region of interest" description="Disordered" evidence="2">
    <location>
        <begin position="14"/>
        <end position="69"/>
    </location>
</feature>
<dbReference type="PROSITE" id="PS50835">
    <property type="entry name" value="IG_LIKE"/>
    <property type="match status" value="1"/>
</dbReference>
<dbReference type="PANTHER" id="PTHR10075:SF100">
    <property type="entry name" value="FASCICLIN-2"/>
    <property type="match status" value="1"/>
</dbReference>
<dbReference type="InterPro" id="IPR003599">
    <property type="entry name" value="Ig_sub"/>
</dbReference>
<dbReference type="GO" id="GO:0098632">
    <property type="term" value="F:cell-cell adhesion mediator activity"/>
    <property type="evidence" value="ECO:0007669"/>
    <property type="project" value="TreeGrafter"/>
</dbReference>
<dbReference type="PANTHER" id="PTHR10075">
    <property type="entry name" value="BASIGIN RELATED"/>
    <property type="match status" value="1"/>
</dbReference>
<dbReference type="FunFam" id="2.60.40.10:FF:000053">
    <property type="entry name" value="Roundabout guidance receptor 1"/>
    <property type="match status" value="1"/>
</dbReference>
<dbReference type="GO" id="GO:0070593">
    <property type="term" value="P:dendrite self-avoidance"/>
    <property type="evidence" value="ECO:0007669"/>
    <property type="project" value="TreeGrafter"/>
</dbReference>
<feature type="domain" description="Ig-like" evidence="3">
    <location>
        <begin position="106"/>
        <end position="190"/>
    </location>
</feature>
<dbReference type="GO" id="GO:0030424">
    <property type="term" value="C:axon"/>
    <property type="evidence" value="ECO:0007669"/>
    <property type="project" value="TreeGrafter"/>
</dbReference>
<sequence>MSLEIRVPIAFQQKISESSPSTCPPPSARVRPWSAPPKRDTGTHGPVEEGRRDRQHQQGADPGRSPGNLVISEVRQSDEGRYVCVAENMAGFRESVPVHMAVYVKPFFVKEPEHLTVLANVDITFPCKVDGDPRPSVIWRKINGKLPIGRAELSDDRSLIVKNVTVADEGTYICEAENLVGSITSEVTLTVHSRPNFFNKTKRSKNWVERYC</sequence>
<dbReference type="InterPro" id="IPR007110">
    <property type="entry name" value="Ig-like_dom"/>
</dbReference>
<dbReference type="AlphaFoldDB" id="A0AAV4XAE4"/>
<dbReference type="InterPro" id="IPR013783">
    <property type="entry name" value="Ig-like_fold"/>
</dbReference>
<evidence type="ECO:0000313" key="4">
    <source>
        <dbReference type="EMBL" id="GIY92241.1"/>
    </source>
</evidence>
<accession>A0AAV4XAE4</accession>
<keyword evidence="1" id="KW-0393">Immunoglobulin domain</keyword>
<name>A0AAV4XAE4_CAEEX</name>
<dbReference type="InterPro" id="IPR036179">
    <property type="entry name" value="Ig-like_dom_sf"/>
</dbReference>
<dbReference type="GO" id="GO:0005886">
    <property type="term" value="C:plasma membrane"/>
    <property type="evidence" value="ECO:0007669"/>
    <property type="project" value="TreeGrafter"/>
</dbReference>
<dbReference type="EMBL" id="BPLR01000117">
    <property type="protein sequence ID" value="GIY92241.1"/>
    <property type="molecule type" value="Genomic_DNA"/>
</dbReference>
<dbReference type="GO" id="GO:0007411">
    <property type="term" value="P:axon guidance"/>
    <property type="evidence" value="ECO:0007669"/>
    <property type="project" value="TreeGrafter"/>
</dbReference>